<feature type="non-terminal residue" evidence="1">
    <location>
        <position position="1"/>
    </location>
</feature>
<reference evidence="1" key="1">
    <citation type="submission" date="2018-05" db="EMBL/GenBank/DDBJ databases">
        <title>Draft genome of Mucuna pruriens seed.</title>
        <authorList>
            <person name="Nnadi N.E."/>
            <person name="Vos R."/>
            <person name="Hasami M.H."/>
            <person name="Devisetty U.K."/>
            <person name="Aguiy J.C."/>
        </authorList>
    </citation>
    <scope>NUCLEOTIDE SEQUENCE [LARGE SCALE GENOMIC DNA]</scope>
    <source>
        <strain evidence="1">JCA_2017</strain>
    </source>
</reference>
<proteinExistence type="predicted"/>
<evidence type="ECO:0000313" key="2">
    <source>
        <dbReference type="Proteomes" id="UP000257109"/>
    </source>
</evidence>
<dbReference type="OrthoDB" id="1690845at2759"/>
<protein>
    <submittedName>
        <fullName evidence="1">Uncharacterized protein</fullName>
    </submittedName>
</protein>
<dbReference type="AlphaFoldDB" id="A0A371I2J6"/>
<dbReference type="EMBL" id="QJKJ01001084">
    <property type="protein sequence ID" value="RDY09267.1"/>
    <property type="molecule type" value="Genomic_DNA"/>
</dbReference>
<name>A0A371I2J6_MUCPR</name>
<sequence>VPWKILLQTSPCSSFTERFDEIRMNPHFADVGLCRVIFWPAGAIDVSIISCLDVQMYLAKLSMMLTKAKMCRGLKPINEICKGAFRESNSGPLAPKARIIPLDQMPTLKGRGLSKVYDCLLLKSFMHATLLSLLQCLQTFGEIWKSKQLLSVSWKAFVVLNCEG</sequence>
<dbReference type="Proteomes" id="UP000257109">
    <property type="component" value="Unassembled WGS sequence"/>
</dbReference>
<accession>A0A371I2J6</accession>
<keyword evidence="2" id="KW-1185">Reference proteome</keyword>
<comment type="caution">
    <text evidence="1">The sequence shown here is derived from an EMBL/GenBank/DDBJ whole genome shotgun (WGS) entry which is preliminary data.</text>
</comment>
<evidence type="ECO:0000313" key="1">
    <source>
        <dbReference type="EMBL" id="RDY09267.1"/>
    </source>
</evidence>
<gene>
    <name evidence="1" type="ORF">CR513_06376</name>
</gene>
<organism evidence="1 2">
    <name type="scientific">Mucuna pruriens</name>
    <name type="common">Velvet bean</name>
    <name type="synonym">Dolichos pruriens</name>
    <dbReference type="NCBI Taxonomy" id="157652"/>
    <lineage>
        <taxon>Eukaryota</taxon>
        <taxon>Viridiplantae</taxon>
        <taxon>Streptophyta</taxon>
        <taxon>Embryophyta</taxon>
        <taxon>Tracheophyta</taxon>
        <taxon>Spermatophyta</taxon>
        <taxon>Magnoliopsida</taxon>
        <taxon>eudicotyledons</taxon>
        <taxon>Gunneridae</taxon>
        <taxon>Pentapetalae</taxon>
        <taxon>rosids</taxon>
        <taxon>fabids</taxon>
        <taxon>Fabales</taxon>
        <taxon>Fabaceae</taxon>
        <taxon>Papilionoideae</taxon>
        <taxon>50 kb inversion clade</taxon>
        <taxon>NPAAA clade</taxon>
        <taxon>indigoferoid/millettioid clade</taxon>
        <taxon>Phaseoleae</taxon>
        <taxon>Mucuna</taxon>
    </lineage>
</organism>